<dbReference type="RefSeq" id="WP_338092469.1">
    <property type="nucleotide sequence ID" value="NZ_CP012670.1"/>
</dbReference>
<proteinExistence type="predicted"/>
<evidence type="ECO:0000313" key="2">
    <source>
        <dbReference type="EMBL" id="AUX22477.1"/>
    </source>
</evidence>
<accession>A0A4P2PZW3</accession>
<evidence type="ECO:0000256" key="1">
    <source>
        <dbReference type="SAM" id="MobiDB-lite"/>
    </source>
</evidence>
<organism evidence="2 3">
    <name type="scientific">Sorangium cellulosum</name>
    <name type="common">Polyangium cellulosum</name>
    <dbReference type="NCBI Taxonomy" id="56"/>
    <lineage>
        <taxon>Bacteria</taxon>
        <taxon>Pseudomonadati</taxon>
        <taxon>Myxococcota</taxon>
        <taxon>Polyangia</taxon>
        <taxon>Polyangiales</taxon>
        <taxon>Polyangiaceae</taxon>
        <taxon>Sorangium</taxon>
    </lineage>
</organism>
<gene>
    <name evidence="2" type="ORF">SOCEGT47_029800</name>
</gene>
<name>A0A4P2PZW3_SORCE</name>
<dbReference type="EMBL" id="CP012670">
    <property type="protein sequence ID" value="AUX22477.1"/>
    <property type="molecule type" value="Genomic_DNA"/>
</dbReference>
<protein>
    <submittedName>
        <fullName evidence="2">Uncharacterized protein</fullName>
    </submittedName>
</protein>
<feature type="region of interest" description="Disordered" evidence="1">
    <location>
        <begin position="36"/>
        <end position="55"/>
    </location>
</feature>
<dbReference type="AlphaFoldDB" id="A0A4P2PZW3"/>
<evidence type="ECO:0000313" key="3">
    <source>
        <dbReference type="Proteomes" id="UP000295781"/>
    </source>
</evidence>
<dbReference type="Proteomes" id="UP000295781">
    <property type="component" value="Chromosome"/>
</dbReference>
<sequence>MAQTLVALGLDLADLTPLANLRAALQRCLRQMAKERAASALPASRDVKAAPPPGE</sequence>
<reference evidence="2 3" key="1">
    <citation type="submission" date="2015-09" db="EMBL/GenBank/DDBJ databases">
        <title>Sorangium comparison.</title>
        <authorList>
            <person name="Zaburannyi N."/>
            <person name="Bunk B."/>
            <person name="Overmann J."/>
            <person name="Mueller R."/>
        </authorList>
    </citation>
    <scope>NUCLEOTIDE SEQUENCE [LARGE SCALE GENOMIC DNA]</scope>
    <source>
        <strain evidence="2 3">So ceGT47</strain>
    </source>
</reference>